<evidence type="ECO:0000256" key="1">
    <source>
        <dbReference type="SAM" id="MobiDB-lite"/>
    </source>
</evidence>
<dbReference type="Proteomes" id="UP000499080">
    <property type="component" value="Unassembled WGS sequence"/>
</dbReference>
<keyword evidence="3" id="KW-1185">Reference proteome</keyword>
<dbReference type="EMBL" id="BGPR01008436">
    <property type="protein sequence ID" value="GBN33811.1"/>
    <property type="molecule type" value="Genomic_DNA"/>
</dbReference>
<organism evidence="2 3">
    <name type="scientific">Araneus ventricosus</name>
    <name type="common">Orbweaver spider</name>
    <name type="synonym">Epeira ventricosa</name>
    <dbReference type="NCBI Taxonomy" id="182803"/>
    <lineage>
        <taxon>Eukaryota</taxon>
        <taxon>Metazoa</taxon>
        <taxon>Ecdysozoa</taxon>
        <taxon>Arthropoda</taxon>
        <taxon>Chelicerata</taxon>
        <taxon>Arachnida</taxon>
        <taxon>Araneae</taxon>
        <taxon>Araneomorphae</taxon>
        <taxon>Entelegynae</taxon>
        <taxon>Araneoidea</taxon>
        <taxon>Araneidae</taxon>
        <taxon>Araneus</taxon>
    </lineage>
</organism>
<comment type="caution">
    <text evidence="2">The sequence shown here is derived from an EMBL/GenBank/DDBJ whole genome shotgun (WGS) entry which is preliminary data.</text>
</comment>
<evidence type="ECO:0000313" key="3">
    <source>
        <dbReference type="Proteomes" id="UP000499080"/>
    </source>
</evidence>
<dbReference type="AlphaFoldDB" id="A0A4Y2N390"/>
<reference evidence="2 3" key="1">
    <citation type="journal article" date="2019" name="Sci. Rep.">
        <title>Orb-weaving spider Araneus ventricosus genome elucidates the spidroin gene catalogue.</title>
        <authorList>
            <person name="Kono N."/>
            <person name="Nakamura H."/>
            <person name="Ohtoshi R."/>
            <person name="Moran D.A.P."/>
            <person name="Shinohara A."/>
            <person name="Yoshida Y."/>
            <person name="Fujiwara M."/>
            <person name="Mori M."/>
            <person name="Tomita M."/>
            <person name="Arakawa K."/>
        </authorList>
    </citation>
    <scope>NUCLEOTIDE SEQUENCE [LARGE SCALE GENOMIC DNA]</scope>
</reference>
<sequence length="192" mass="22085">MRKVYFTCIKNFKHVSLIDFQKRYIEVTELGLTDLRVPTLLIPETQPNSHYRSRSSPTPPVGSTSNQGVIKRLYNHWVESTLLGYGMEYDKSFLSGAREANFLLSLPVVEKKHRNETRAEHPLHNIGDRLAGILGANRLSCDRRTIPKKSSNFSRETEQTGRLLTEFHFVDALRKPSATCWTVLQKHESCHF</sequence>
<protein>
    <submittedName>
        <fullName evidence="2">Uncharacterized protein</fullName>
    </submittedName>
</protein>
<accession>A0A4Y2N390</accession>
<name>A0A4Y2N390_ARAVE</name>
<evidence type="ECO:0000313" key="2">
    <source>
        <dbReference type="EMBL" id="GBN33811.1"/>
    </source>
</evidence>
<proteinExistence type="predicted"/>
<gene>
    <name evidence="2" type="ORF">AVEN_170245_1</name>
</gene>
<feature type="region of interest" description="Disordered" evidence="1">
    <location>
        <begin position="46"/>
        <end position="66"/>
    </location>
</feature>